<reference evidence="1" key="1">
    <citation type="journal article" date="2017" name="Genome Announc.">
        <title>High-Quality Whole-Genome Sequences of the Oligo-Mouse-Microbiota Bacterial Community.</title>
        <authorList>
            <person name="Garzetti D."/>
            <person name="Brugiroux S."/>
            <person name="Bunk B."/>
            <person name="Pukall R."/>
            <person name="McCoy K.D."/>
            <person name="Macpherson A.J."/>
            <person name="Stecher B."/>
        </authorList>
    </citation>
    <scope>NUCLEOTIDE SEQUENCE</scope>
    <source>
        <strain evidence="1">KB18</strain>
    </source>
</reference>
<dbReference type="Proteomes" id="UP000196710">
    <property type="component" value="Chromosome"/>
</dbReference>
<dbReference type="KEGG" id="amur:ADH66_05680"/>
<dbReference type="EMBL" id="CP021422">
    <property type="protein sequence ID" value="ASB40192.1"/>
    <property type="molecule type" value="Genomic_DNA"/>
</dbReference>
<evidence type="ECO:0000313" key="3">
    <source>
        <dbReference type="Proteomes" id="UP000196710"/>
    </source>
</evidence>
<name>A0A1Z2XP20_9FIRM</name>
<evidence type="ECO:0000313" key="4">
    <source>
        <dbReference type="Proteomes" id="UP000596035"/>
    </source>
</evidence>
<keyword evidence="3" id="KW-1185">Reference proteome</keyword>
<dbReference type="Proteomes" id="UP000596035">
    <property type="component" value="Chromosome"/>
</dbReference>
<evidence type="ECO:0008006" key="5">
    <source>
        <dbReference type="Google" id="ProtNLM"/>
    </source>
</evidence>
<dbReference type="AlphaFoldDB" id="A0A1Z2XP20"/>
<dbReference type="EMBL" id="CP065321">
    <property type="protein sequence ID" value="QQR29477.1"/>
    <property type="molecule type" value="Genomic_DNA"/>
</dbReference>
<evidence type="ECO:0000313" key="1">
    <source>
        <dbReference type="EMBL" id="ASB40192.1"/>
    </source>
</evidence>
<sequence>MPKESNGRKYFFYLNTFYNWQKTNYVSGTAKLLYYEILGLFNEAKWPESIQLDNYRLMWMVDTRTERVAIAARDKLVKLGFIKYRKGHKGSPNEYILAEYTPQKVSMWSCTTARTI</sequence>
<reference evidence="3" key="2">
    <citation type="submission" date="2017-05" db="EMBL/GenBank/DDBJ databases">
        <title>Improved OligoMM genomes.</title>
        <authorList>
            <person name="Garzetti D."/>
        </authorList>
    </citation>
    <scope>NUCLEOTIDE SEQUENCE [LARGE SCALE GENOMIC DNA]</scope>
    <source>
        <strain evidence="3">KB18</strain>
    </source>
</reference>
<accession>A0A1Z2XP20</accession>
<proteinExistence type="predicted"/>
<dbReference type="RefSeq" id="WP_066534570.1">
    <property type="nucleotide sequence ID" value="NZ_CP021422.1"/>
</dbReference>
<gene>
    <name evidence="1" type="ORF">ADH66_05680</name>
    <name evidence="2" type="ORF">I5Q82_15760</name>
</gene>
<evidence type="ECO:0000313" key="2">
    <source>
        <dbReference type="EMBL" id="QQR29477.1"/>
    </source>
</evidence>
<protein>
    <recommendedName>
        <fullName evidence="5">Replication initiator A N-terminal domain-containing protein</fullName>
    </recommendedName>
</protein>
<reference evidence="2 4" key="3">
    <citation type="submission" date="2020-11" db="EMBL/GenBank/DDBJ databases">
        <title>Closed and high quality bacterial genomes of the OMM12 community.</title>
        <authorList>
            <person name="Marbouty M."/>
            <person name="Lamy-Besnier Q."/>
            <person name="Debarbieux L."/>
            <person name="Koszul R."/>
        </authorList>
    </citation>
    <scope>NUCLEOTIDE SEQUENCE [LARGE SCALE GENOMIC DNA]</scope>
    <source>
        <strain evidence="2 4">KB18</strain>
    </source>
</reference>
<organism evidence="2 4">
    <name type="scientific">Acutalibacter muris</name>
    <dbReference type="NCBI Taxonomy" id="1796620"/>
    <lineage>
        <taxon>Bacteria</taxon>
        <taxon>Bacillati</taxon>
        <taxon>Bacillota</taxon>
        <taxon>Clostridia</taxon>
        <taxon>Eubacteriales</taxon>
        <taxon>Acutalibacteraceae</taxon>
        <taxon>Acutalibacter</taxon>
    </lineage>
</organism>